<dbReference type="STRING" id="1963.AQJ27_28825"/>
<reference evidence="2" key="1">
    <citation type="submission" date="2017-05" db="EMBL/GenBank/DDBJ databases">
        <title>Streptomyces olivochromogenes NBRC 3561 whole genome shotgun sequence.</title>
        <authorList>
            <person name="Dohra H."/>
            <person name="Kodani S."/>
        </authorList>
    </citation>
    <scope>NUCLEOTIDE SEQUENCE [LARGE SCALE GENOMIC DNA]</scope>
    <source>
        <strain evidence="2">NBRC 3561</strain>
    </source>
</reference>
<comment type="caution">
    <text evidence="1">The sequence shown here is derived from an EMBL/GenBank/DDBJ whole genome shotgun (WGS) entry which is preliminary data.</text>
</comment>
<evidence type="ECO:0000313" key="2">
    <source>
        <dbReference type="Proteomes" id="UP000217446"/>
    </source>
</evidence>
<dbReference type="AlphaFoldDB" id="A0A250VLE7"/>
<dbReference type="RefSeq" id="WP_159064412.1">
    <property type="nucleotide sequence ID" value="NZ_BDQI01000016.1"/>
</dbReference>
<accession>A0A250VLE7</accession>
<sequence>MPTTPQTVPLPERASLEQLKKRAKDLQRAVRSQQPTALALVARHAPESRDPLVEFNLDTAQLVIARLHGFPSWPRLRQHLAARPGSPGDRPRSATRRVEDFYRLRTGWASAADVRRCAAAATRAHPDPADWQPLLTARRNGIRVIAFGSPDGVVFAELTPKRVTLSQPAVGVSAGVGALVTFHTECGTIAGVVAPEVGSLVVERPADRRPLGWTVVADGVFVAPNAFLVDSTGLVLRTNGSPKGELVPVVALPARASAVVDRPAPAVEDPAPATEELTAVLAAADAPPIVDPEQWRPGAQADLTPHERVRLGRYGKLLVWHTTGDRASTEDPFVFDFTPQEGPVRDFTVVGKNIAATRMYYDFADGASGTIAVVGLVEDAHIASVVLRRDGMPDLAARIAGGTFLIAGPDLTDLPQRGLVTAVLVARDHSGNVREELPYQQQD</sequence>
<proteinExistence type="predicted"/>
<dbReference type="EMBL" id="BDQI01000016">
    <property type="protein sequence ID" value="GAX54914.1"/>
    <property type="molecule type" value="Genomic_DNA"/>
</dbReference>
<protein>
    <submittedName>
        <fullName evidence="1">Uncharacterized protein</fullName>
    </submittedName>
</protein>
<evidence type="ECO:0000313" key="1">
    <source>
        <dbReference type="EMBL" id="GAX54914.1"/>
    </source>
</evidence>
<dbReference type="Proteomes" id="UP000217446">
    <property type="component" value="Unassembled WGS sequence"/>
</dbReference>
<gene>
    <name evidence="1" type="ORF">SO3561_06467</name>
</gene>
<organism evidence="1 2">
    <name type="scientific">Streptomyces olivochromogenes</name>
    <dbReference type="NCBI Taxonomy" id="1963"/>
    <lineage>
        <taxon>Bacteria</taxon>
        <taxon>Bacillati</taxon>
        <taxon>Actinomycetota</taxon>
        <taxon>Actinomycetes</taxon>
        <taxon>Kitasatosporales</taxon>
        <taxon>Streptomycetaceae</taxon>
        <taxon>Streptomyces</taxon>
    </lineage>
</organism>
<keyword evidence="2" id="KW-1185">Reference proteome</keyword>
<name>A0A250VLE7_STROL</name>